<evidence type="ECO:0000313" key="2">
    <source>
        <dbReference type="EMBL" id="KAG7455827.1"/>
    </source>
</evidence>
<organism evidence="2 3">
    <name type="scientific">Megalops atlanticus</name>
    <name type="common">Tarpon</name>
    <name type="synonym">Clupea gigantea</name>
    <dbReference type="NCBI Taxonomy" id="7932"/>
    <lineage>
        <taxon>Eukaryota</taxon>
        <taxon>Metazoa</taxon>
        <taxon>Chordata</taxon>
        <taxon>Craniata</taxon>
        <taxon>Vertebrata</taxon>
        <taxon>Euteleostomi</taxon>
        <taxon>Actinopterygii</taxon>
        <taxon>Neopterygii</taxon>
        <taxon>Teleostei</taxon>
        <taxon>Elopiformes</taxon>
        <taxon>Megalopidae</taxon>
        <taxon>Megalops</taxon>
    </lineage>
</organism>
<dbReference type="AlphaFoldDB" id="A0A9D3PAM8"/>
<dbReference type="Gene3D" id="2.160.20.120">
    <property type="match status" value="1"/>
</dbReference>
<dbReference type="PANTHER" id="PTHR34094">
    <property type="match status" value="1"/>
</dbReference>
<evidence type="ECO:0000313" key="3">
    <source>
        <dbReference type="Proteomes" id="UP001046870"/>
    </source>
</evidence>
<dbReference type="OrthoDB" id="5984441at2759"/>
<sequence length="389" mass="42003">MMFSCTVLVTQRLCRGLSKEIARWRTLAACSKSGAVHFDAVRSVSTSPCLRSSGELNKPLKQWTLVVHPFSTVRARLRCNISVQPLDPHAFPEANRAFITVNGTRADQGLKLDNFHVEYDDQNKELLILSEKVNSNVSVELTTPVKSDLYITTLGEGNVKIQQMESDTCRVLTERGNCVLHSVKGHQVLVQSVGGDIRGVGTIHGNVDISTSGDSTVDIKKLQGTTMNVSTENGPLKVKAIYAESSSVCSTSGRIELGNLHGDATVRSKLGDIALEGSNGYLKVSSQEGDIDAYVGQHGTAELLSQKGAISVRVPVSMRAVVQLSGASVEISPEVTLHQVEEQSTDTNTTVTAQLNGNGEGGQWIKAQTERGRVSLRTQSWFESLKIGN</sequence>
<dbReference type="EMBL" id="JAFDVH010000023">
    <property type="protein sequence ID" value="KAG7455827.1"/>
    <property type="molecule type" value="Genomic_DNA"/>
</dbReference>
<proteinExistence type="predicted"/>
<dbReference type="Pfam" id="PF13349">
    <property type="entry name" value="DUF4097"/>
    <property type="match status" value="1"/>
</dbReference>
<name>A0A9D3PAM8_MEGAT</name>
<dbReference type="Proteomes" id="UP001046870">
    <property type="component" value="Chromosome 23"/>
</dbReference>
<feature type="domain" description="DUF4097" evidence="1">
    <location>
        <begin position="113"/>
        <end position="257"/>
    </location>
</feature>
<keyword evidence="3" id="KW-1185">Reference proteome</keyword>
<accession>A0A9D3PAM8</accession>
<reference evidence="2" key="1">
    <citation type="submission" date="2021-01" db="EMBL/GenBank/DDBJ databases">
        <authorList>
            <person name="Zahm M."/>
            <person name="Roques C."/>
            <person name="Cabau C."/>
            <person name="Klopp C."/>
            <person name="Donnadieu C."/>
            <person name="Jouanno E."/>
            <person name="Lampietro C."/>
            <person name="Louis A."/>
            <person name="Herpin A."/>
            <person name="Echchiki A."/>
            <person name="Berthelot C."/>
            <person name="Parey E."/>
            <person name="Roest-Crollius H."/>
            <person name="Braasch I."/>
            <person name="Postlethwait J."/>
            <person name="Bobe J."/>
            <person name="Montfort J."/>
            <person name="Bouchez O."/>
            <person name="Begum T."/>
            <person name="Mejri S."/>
            <person name="Adams A."/>
            <person name="Chen W.-J."/>
            <person name="Guiguen Y."/>
        </authorList>
    </citation>
    <scope>NUCLEOTIDE SEQUENCE</scope>
    <source>
        <strain evidence="2">YG-15Mar2019-1</strain>
        <tissue evidence="2">Brain</tissue>
    </source>
</reference>
<protein>
    <recommendedName>
        <fullName evidence="1">DUF4097 domain-containing protein</fullName>
    </recommendedName>
</protein>
<evidence type="ECO:0000259" key="1">
    <source>
        <dbReference type="Pfam" id="PF13349"/>
    </source>
</evidence>
<gene>
    <name evidence="2" type="ORF">MATL_G00245220</name>
</gene>
<comment type="caution">
    <text evidence="2">The sequence shown here is derived from an EMBL/GenBank/DDBJ whole genome shotgun (WGS) entry which is preliminary data.</text>
</comment>
<dbReference type="PANTHER" id="PTHR34094:SF1">
    <property type="entry name" value="PROTEIN FAM185A"/>
    <property type="match status" value="1"/>
</dbReference>
<dbReference type="InterPro" id="IPR025164">
    <property type="entry name" value="Toastrack_DUF4097"/>
</dbReference>